<dbReference type="PANTHER" id="PTHR36108:SF13">
    <property type="entry name" value="COLOSSIN-B-RELATED"/>
    <property type="match status" value="1"/>
</dbReference>
<evidence type="ECO:0000256" key="5">
    <source>
        <dbReference type="SAM" id="Phobius"/>
    </source>
</evidence>
<dbReference type="PANTHER" id="PTHR36108">
    <property type="entry name" value="COLOSSIN-B-RELATED"/>
    <property type="match status" value="1"/>
</dbReference>
<keyword evidence="2" id="KW-0964">Secreted</keyword>
<feature type="transmembrane region" description="Helical" evidence="5">
    <location>
        <begin position="495"/>
        <end position="513"/>
    </location>
</feature>
<protein>
    <submittedName>
        <fullName evidence="7">LPXTG-motif cell wall-anchored protein</fullName>
    </submittedName>
</protein>
<dbReference type="EMBL" id="SOCP01000024">
    <property type="protein sequence ID" value="TDV40145.1"/>
    <property type="molecule type" value="Genomic_DNA"/>
</dbReference>
<dbReference type="GO" id="GO:0005975">
    <property type="term" value="P:carbohydrate metabolic process"/>
    <property type="evidence" value="ECO:0007669"/>
    <property type="project" value="UniProtKB-ARBA"/>
</dbReference>
<evidence type="ECO:0000256" key="1">
    <source>
        <dbReference type="ARBA" id="ARBA00007257"/>
    </source>
</evidence>
<evidence type="ECO:0000313" key="7">
    <source>
        <dbReference type="EMBL" id="TDV40145.1"/>
    </source>
</evidence>
<accession>A0A4R7UX96</accession>
<dbReference type="InterPro" id="IPR013783">
    <property type="entry name" value="Ig-like_fold"/>
</dbReference>
<organism evidence="7 8">
    <name type="scientific">Actinophytocola oryzae</name>
    <dbReference type="NCBI Taxonomy" id="502181"/>
    <lineage>
        <taxon>Bacteria</taxon>
        <taxon>Bacillati</taxon>
        <taxon>Actinomycetota</taxon>
        <taxon>Actinomycetes</taxon>
        <taxon>Pseudonocardiales</taxon>
        <taxon>Pseudonocardiaceae</taxon>
    </lineage>
</organism>
<keyword evidence="5" id="KW-1133">Transmembrane helix</keyword>
<evidence type="ECO:0000313" key="8">
    <source>
        <dbReference type="Proteomes" id="UP000294927"/>
    </source>
</evidence>
<dbReference type="OrthoDB" id="3694469at2"/>
<feature type="region of interest" description="Disordered" evidence="4">
    <location>
        <begin position="461"/>
        <end position="488"/>
    </location>
</feature>
<feature type="chain" id="PRO_5020876891" evidence="6">
    <location>
        <begin position="23"/>
        <end position="520"/>
    </location>
</feature>
<name>A0A4R7UX96_9PSEU</name>
<feature type="signal peptide" evidence="6">
    <location>
        <begin position="1"/>
        <end position="22"/>
    </location>
</feature>
<dbReference type="Proteomes" id="UP000294927">
    <property type="component" value="Unassembled WGS sequence"/>
</dbReference>
<reference evidence="7 8" key="1">
    <citation type="submission" date="2019-03" db="EMBL/GenBank/DDBJ databases">
        <title>Genomic Encyclopedia of Archaeal and Bacterial Type Strains, Phase II (KMG-II): from individual species to whole genera.</title>
        <authorList>
            <person name="Goeker M."/>
        </authorList>
    </citation>
    <scope>NUCLEOTIDE SEQUENCE [LARGE SCALE GENOMIC DNA]</scope>
    <source>
        <strain evidence="7 8">DSM 45499</strain>
    </source>
</reference>
<keyword evidence="5" id="KW-0812">Transmembrane</keyword>
<proteinExistence type="inferred from homology"/>
<keyword evidence="3 6" id="KW-0732">Signal</keyword>
<dbReference type="NCBIfam" id="TIGR01167">
    <property type="entry name" value="LPXTG_anchor"/>
    <property type="match status" value="1"/>
</dbReference>
<dbReference type="RefSeq" id="WP_133908583.1">
    <property type="nucleotide sequence ID" value="NZ_SOCP01000024.1"/>
</dbReference>
<dbReference type="AlphaFoldDB" id="A0A4R7UX96"/>
<evidence type="ECO:0000256" key="3">
    <source>
        <dbReference type="ARBA" id="ARBA00022729"/>
    </source>
</evidence>
<gene>
    <name evidence="7" type="ORF">CLV71_124164</name>
</gene>
<keyword evidence="8" id="KW-1185">Reference proteome</keyword>
<dbReference type="Gene3D" id="2.60.40.10">
    <property type="entry name" value="Immunoglobulins"/>
    <property type="match status" value="3"/>
</dbReference>
<dbReference type="SUPFAM" id="SSF117074">
    <property type="entry name" value="Hypothetical protein PA1324"/>
    <property type="match status" value="2"/>
</dbReference>
<keyword evidence="5" id="KW-0472">Membrane</keyword>
<sequence length="520" mass="54486">MTRLAAVLVVLVALANAAPALASAEPAAVDVAVTVSFDKQAYLAYEEITATLVVTNNGTAPANRVTLVHDTNGPFQPDQWHGFAPDTGGMTLQPGERVVWPIPVRLQTLVDVLRLSFEAHTSDPETDTANNTASAEAVITARTADVVGTLYGDRDGDRQFDQGEALSGVLVQGNGGMPYGEFTTRTDAGGRFVAEDVPEGSYALTLSLPGGWQQDESAIVDAVVGGEPALVRATRDSSALRGSITFDKGTYHVGEVVHERVTLTNTSGTDLSGVTARCVEGAGPNTLSGLGWGDLVHYEAAGVAVRAGETRTWDFTDVVPSGGHLYGFITITCWFSTAFRYDDGPAVTARAEVPGGRGSTGGVLYVDRDEDAGPDPGEAVPDVKVYLVDGTGAIVARTRSDATGHFLFRDLPANQYAMRLVGPWRARGGVDVRLSIFADAFMGELAFAVEPGPNQLDIDAPAPGAVPTGDVPPEPVPQASAVPHPPTLADTGADVAELTAFGFLLLVVGMLLVSRRKRFS</sequence>
<comment type="caution">
    <text evidence="7">The sequence shown here is derived from an EMBL/GenBank/DDBJ whole genome shotgun (WGS) entry which is preliminary data.</text>
</comment>
<comment type="similarity">
    <text evidence="1">Belongs to the serine-aspartate repeat-containing protein (SDr) family.</text>
</comment>
<evidence type="ECO:0000256" key="4">
    <source>
        <dbReference type="SAM" id="MobiDB-lite"/>
    </source>
</evidence>
<evidence type="ECO:0000256" key="2">
    <source>
        <dbReference type="ARBA" id="ARBA00022525"/>
    </source>
</evidence>
<evidence type="ECO:0000256" key="6">
    <source>
        <dbReference type="SAM" id="SignalP"/>
    </source>
</evidence>